<dbReference type="InterPro" id="IPR044542">
    <property type="entry name" value="NAA30-like"/>
</dbReference>
<dbReference type="InParanoid" id="A0A165CZ36"/>
<dbReference type="PROSITE" id="PS51186">
    <property type="entry name" value="GNAT"/>
    <property type="match status" value="1"/>
</dbReference>
<evidence type="ECO:0000256" key="4">
    <source>
        <dbReference type="SAM" id="MobiDB-lite"/>
    </source>
</evidence>
<keyword evidence="1 6" id="KW-0808">Transferase</keyword>
<evidence type="ECO:0000256" key="2">
    <source>
        <dbReference type="ARBA" id="ARBA00023315"/>
    </source>
</evidence>
<reference evidence="6 7" key="1">
    <citation type="journal article" date="2016" name="Mol. Biol. Evol.">
        <title>Comparative Genomics of Early-Diverging Mushroom-Forming Fungi Provides Insights into the Origins of Lignocellulose Decay Capabilities.</title>
        <authorList>
            <person name="Nagy L.G."/>
            <person name="Riley R."/>
            <person name="Tritt A."/>
            <person name="Adam C."/>
            <person name="Daum C."/>
            <person name="Floudas D."/>
            <person name="Sun H."/>
            <person name="Yadav J.S."/>
            <person name="Pangilinan J."/>
            <person name="Larsson K.H."/>
            <person name="Matsuura K."/>
            <person name="Barry K."/>
            <person name="Labutti K."/>
            <person name="Kuo R."/>
            <person name="Ohm R.A."/>
            <person name="Bhattacharya S.S."/>
            <person name="Shirouzu T."/>
            <person name="Yoshinaga Y."/>
            <person name="Martin F.M."/>
            <person name="Grigoriev I.V."/>
            <person name="Hibbett D.S."/>
        </authorList>
    </citation>
    <scope>NUCLEOTIDE SEQUENCE [LARGE SCALE GENOMIC DNA]</scope>
    <source>
        <strain evidence="6 7">HHB12029</strain>
    </source>
</reference>
<dbReference type="FunCoup" id="A0A165CZ36">
    <property type="interactions" value="21"/>
</dbReference>
<dbReference type="CDD" id="cd04301">
    <property type="entry name" value="NAT_SF"/>
    <property type="match status" value="1"/>
</dbReference>
<feature type="domain" description="N-acetyltransferase" evidence="5">
    <location>
        <begin position="8"/>
        <end position="165"/>
    </location>
</feature>
<dbReference type="STRING" id="1314781.A0A165CZ36"/>
<dbReference type="InterPro" id="IPR016181">
    <property type="entry name" value="Acyl_CoA_acyltransferase"/>
</dbReference>
<evidence type="ECO:0000313" key="7">
    <source>
        <dbReference type="Proteomes" id="UP000077266"/>
    </source>
</evidence>
<accession>A0A165CZ36</accession>
<dbReference type="GO" id="GO:0004596">
    <property type="term" value="F:protein-N-terminal amino-acid acetyltransferase activity"/>
    <property type="evidence" value="ECO:0007669"/>
    <property type="project" value="InterPro"/>
</dbReference>
<dbReference type="InterPro" id="IPR000182">
    <property type="entry name" value="GNAT_dom"/>
</dbReference>
<dbReference type="Pfam" id="PF00583">
    <property type="entry name" value="Acetyltransf_1"/>
    <property type="match status" value="1"/>
</dbReference>
<dbReference type="PANTHER" id="PTHR45896">
    <property type="entry name" value="N-ALPHA-ACETYLTRANSFERASE 30"/>
    <property type="match status" value="1"/>
</dbReference>
<keyword evidence="7" id="KW-1185">Reference proteome</keyword>
<evidence type="ECO:0000313" key="6">
    <source>
        <dbReference type="EMBL" id="KZV83474.1"/>
    </source>
</evidence>
<gene>
    <name evidence="6" type="ORF">EXIGLDRAFT_683815</name>
</gene>
<dbReference type="Proteomes" id="UP000077266">
    <property type="component" value="Unassembled WGS sequence"/>
</dbReference>
<dbReference type="OrthoDB" id="249099at2759"/>
<evidence type="ECO:0000256" key="3">
    <source>
        <dbReference type="ARBA" id="ARBA00024025"/>
    </source>
</evidence>
<dbReference type="SUPFAM" id="SSF55729">
    <property type="entry name" value="Acyl-CoA N-acyltransferases (Nat)"/>
    <property type="match status" value="1"/>
</dbReference>
<dbReference type="GO" id="GO:0031417">
    <property type="term" value="C:NatC complex"/>
    <property type="evidence" value="ECO:0007669"/>
    <property type="project" value="TreeGrafter"/>
</dbReference>
<dbReference type="Gene3D" id="3.40.630.30">
    <property type="match status" value="1"/>
</dbReference>
<evidence type="ECO:0000259" key="5">
    <source>
        <dbReference type="PROSITE" id="PS51186"/>
    </source>
</evidence>
<organism evidence="6 7">
    <name type="scientific">Exidia glandulosa HHB12029</name>
    <dbReference type="NCBI Taxonomy" id="1314781"/>
    <lineage>
        <taxon>Eukaryota</taxon>
        <taxon>Fungi</taxon>
        <taxon>Dikarya</taxon>
        <taxon>Basidiomycota</taxon>
        <taxon>Agaricomycotina</taxon>
        <taxon>Agaricomycetes</taxon>
        <taxon>Auriculariales</taxon>
        <taxon>Exidiaceae</taxon>
        <taxon>Exidia</taxon>
    </lineage>
</organism>
<comment type="similarity">
    <text evidence="3">Belongs to the acetyltransferase family. MAK3 subfamily.</text>
</comment>
<dbReference type="AlphaFoldDB" id="A0A165CZ36"/>
<protein>
    <submittedName>
        <fullName evidence="6">Acyl-CoA N-acyltransferase</fullName>
    </submittedName>
</protein>
<keyword evidence="2 6" id="KW-0012">Acyltransferase</keyword>
<dbReference type="EMBL" id="KV426270">
    <property type="protein sequence ID" value="KZV83474.1"/>
    <property type="molecule type" value="Genomic_DNA"/>
</dbReference>
<feature type="region of interest" description="Disordered" evidence="4">
    <location>
        <begin position="170"/>
        <end position="208"/>
    </location>
</feature>
<evidence type="ECO:0000256" key="1">
    <source>
        <dbReference type="ARBA" id="ARBA00022679"/>
    </source>
</evidence>
<proteinExistence type="inferred from homology"/>
<name>A0A165CZ36_EXIGL</name>
<dbReference type="PANTHER" id="PTHR45896:SF1">
    <property type="entry name" value="N-ALPHA-ACETYLTRANSFERASE 30"/>
    <property type="match status" value="1"/>
</dbReference>
<feature type="compositionally biased region" description="Acidic residues" evidence="4">
    <location>
        <begin position="196"/>
        <end position="208"/>
    </location>
</feature>
<sequence length="208" mass="23293">MEPSSASISYRQYAGDRDLQTVIELIHSELSEPYVVYTYRYFLDQWPQLCLIAEATPAGGRRGMGSPVGVIVCKQSTHKNGAHRGYIAMLCVASTFRKRGIARSLVERAVRKMHVRGATEVVLETEFDNNAALGLYEALGFIREKRLYRFYLNGKDAFRLVLALAPQLPPRPQPASLDQYWNEPSSYPPATPSPFAEEDSVPPVDVDP</sequence>